<gene>
    <name evidence="6" type="ordered locus">Terro_0905</name>
</gene>
<evidence type="ECO:0000313" key="6">
    <source>
        <dbReference type="EMBL" id="AFL87231.1"/>
    </source>
</evidence>
<dbReference type="GO" id="GO:0016020">
    <property type="term" value="C:membrane"/>
    <property type="evidence" value="ECO:0007669"/>
    <property type="project" value="UniProtKB-SubCell"/>
</dbReference>
<dbReference type="RefSeq" id="WP_014784800.1">
    <property type="nucleotide sequence ID" value="NC_018014.1"/>
</dbReference>
<reference evidence="6 7" key="1">
    <citation type="submission" date="2012-06" db="EMBL/GenBank/DDBJ databases">
        <title>Complete genome of Terriglobus roseus DSM 18391.</title>
        <authorList>
            <consortium name="US DOE Joint Genome Institute (JGI-PGF)"/>
            <person name="Lucas S."/>
            <person name="Copeland A."/>
            <person name="Lapidus A."/>
            <person name="Glavina del Rio T."/>
            <person name="Dalin E."/>
            <person name="Tice H."/>
            <person name="Bruce D."/>
            <person name="Goodwin L."/>
            <person name="Pitluck S."/>
            <person name="Peters L."/>
            <person name="Mikhailova N."/>
            <person name="Munk A.C.C."/>
            <person name="Kyrpides N."/>
            <person name="Mavromatis K."/>
            <person name="Ivanova N."/>
            <person name="Brettin T."/>
            <person name="Detter J.C."/>
            <person name="Han C."/>
            <person name="Larimer F."/>
            <person name="Land M."/>
            <person name="Hauser L."/>
            <person name="Markowitz V."/>
            <person name="Cheng J.-F."/>
            <person name="Hugenholtz P."/>
            <person name="Woyke T."/>
            <person name="Wu D."/>
            <person name="Brambilla E."/>
            <person name="Klenk H.-P."/>
            <person name="Eisen J.A."/>
        </authorList>
    </citation>
    <scope>NUCLEOTIDE SEQUENCE [LARGE SCALE GENOMIC DNA]</scope>
    <source>
        <strain evidence="7">DSM 18391 / NRRL B-41598 / KBS 63</strain>
    </source>
</reference>
<dbReference type="KEGG" id="trs:Terro_0905"/>
<feature type="transmembrane region" description="Helical" evidence="5">
    <location>
        <begin position="66"/>
        <end position="84"/>
    </location>
</feature>
<dbReference type="eggNOG" id="ENOG5032T0R">
    <property type="taxonomic scope" value="Bacteria"/>
</dbReference>
<evidence type="ECO:0000256" key="5">
    <source>
        <dbReference type="SAM" id="Phobius"/>
    </source>
</evidence>
<dbReference type="HOGENOM" id="CLU_161205_0_0_0"/>
<evidence type="ECO:0000256" key="1">
    <source>
        <dbReference type="ARBA" id="ARBA00004141"/>
    </source>
</evidence>
<dbReference type="InterPro" id="IPR032808">
    <property type="entry name" value="DoxX"/>
</dbReference>
<sequence>MKYLPEVAQVVIAASVIYVWTVNYRNVVKEFEEYELPERVRTFVGATKISLSTLLVAGIWYPRLALIPAALMALLMVCAILAHLRVHHAWHRSMPAFVLLLLCLFVVAHYAWGVAL</sequence>
<dbReference type="AlphaFoldDB" id="I3ZDB3"/>
<protein>
    <recommendedName>
        <fullName evidence="8">DoxX-like family protein</fullName>
    </recommendedName>
</protein>
<organism evidence="6 7">
    <name type="scientific">Terriglobus roseus (strain DSM 18391 / NRRL B-41598 / KBS 63)</name>
    <dbReference type="NCBI Taxonomy" id="926566"/>
    <lineage>
        <taxon>Bacteria</taxon>
        <taxon>Pseudomonadati</taxon>
        <taxon>Acidobacteriota</taxon>
        <taxon>Terriglobia</taxon>
        <taxon>Terriglobales</taxon>
        <taxon>Acidobacteriaceae</taxon>
        <taxon>Terriglobus</taxon>
    </lineage>
</organism>
<evidence type="ECO:0000256" key="4">
    <source>
        <dbReference type="ARBA" id="ARBA00023136"/>
    </source>
</evidence>
<feature type="transmembrane region" description="Helical" evidence="5">
    <location>
        <begin position="6"/>
        <end position="28"/>
    </location>
</feature>
<name>I3ZDB3_TERRK</name>
<keyword evidence="2 5" id="KW-0812">Transmembrane</keyword>
<evidence type="ECO:0000256" key="3">
    <source>
        <dbReference type="ARBA" id="ARBA00022989"/>
    </source>
</evidence>
<evidence type="ECO:0000256" key="2">
    <source>
        <dbReference type="ARBA" id="ARBA00022692"/>
    </source>
</evidence>
<dbReference type="OrthoDB" id="797173at2"/>
<feature type="transmembrane region" description="Helical" evidence="5">
    <location>
        <begin position="96"/>
        <end position="115"/>
    </location>
</feature>
<accession>I3ZDB3</accession>
<keyword evidence="3 5" id="KW-1133">Transmembrane helix</keyword>
<dbReference type="Proteomes" id="UP000006056">
    <property type="component" value="Chromosome"/>
</dbReference>
<dbReference type="Pfam" id="PF13564">
    <property type="entry name" value="DoxX_2"/>
    <property type="match status" value="1"/>
</dbReference>
<evidence type="ECO:0008006" key="8">
    <source>
        <dbReference type="Google" id="ProtNLM"/>
    </source>
</evidence>
<proteinExistence type="predicted"/>
<dbReference type="EMBL" id="CP003379">
    <property type="protein sequence ID" value="AFL87231.1"/>
    <property type="molecule type" value="Genomic_DNA"/>
</dbReference>
<keyword evidence="7" id="KW-1185">Reference proteome</keyword>
<evidence type="ECO:0000313" key="7">
    <source>
        <dbReference type="Proteomes" id="UP000006056"/>
    </source>
</evidence>
<dbReference type="STRING" id="926566.Terro_0905"/>
<comment type="subcellular location">
    <subcellularLocation>
        <location evidence="1">Membrane</location>
        <topology evidence="1">Multi-pass membrane protein</topology>
    </subcellularLocation>
</comment>
<keyword evidence="4 5" id="KW-0472">Membrane</keyword>